<accession>A0A1M8A2L9</accession>
<dbReference type="PANTHER" id="PTHR11089:SF30">
    <property type="entry name" value="GUANINE NUCLEOTIDE-BINDING PROTEIN-LIKE 3 HOMOLOG"/>
    <property type="match status" value="1"/>
</dbReference>
<dbReference type="GO" id="GO:0005525">
    <property type="term" value="F:GTP binding"/>
    <property type="evidence" value="ECO:0007669"/>
    <property type="project" value="UniProtKB-KW"/>
</dbReference>
<dbReference type="InterPro" id="IPR050755">
    <property type="entry name" value="TRAFAC_YlqF/YawG_RiboMat"/>
</dbReference>
<dbReference type="FunFam" id="1.10.1580.10:FF:000002">
    <property type="entry name" value="Guanine nucleotide-binding protein-like 3 (nucleolar)-like"/>
    <property type="match status" value="1"/>
</dbReference>
<keyword evidence="9" id="KW-1185">Reference proteome</keyword>
<dbReference type="AlphaFoldDB" id="A0A1M8A2L9"/>
<dbReference type="Pfam" id="PF01926">
    <property type="entry name" value="MMR_HSR1"/>
    <property type="match status" value="1"/>
</dbReference>
<comment type="subcellular location">
    <subcellularLocation>
        <location evidence="1">Nucleus</location>
        <location evidence="1">Nucleolus</location>
    </subcellularLocation>
</comment>
<feature type="compositionally biased region" description="Acidic residues" evidence="6">
    <location>
        <begin position="495"/>
        <end position="506"/>
    </location>
</feature>
<dbReference type="PANTHER" id="PTHR11089">
    <property type="entry name" value="GTP-BINDING PROTEIN-RELATED"/>
    <property type="match status" value="1"/>
</dbReference>
<keyword evidence="3" id="KW-0175">Coiled coil</keyword>
<evidence type="ECO:0000313" key="8">
    <source>
        <dbReference type="EMBL" id="SHO76730.1"/>
    </source>
</evidence>
<dbReference type="FunFam" id="3.40.50.300:FF:000571">
    <property type="entry name" value="Guanine nucleotide-binding protein-like NSN1"/>
    <property type="match status" value="1"/>
</dbReference>
<dbReference type="PROSITE" id="PS51721">
    <property type="entry name" value="G_CP"/>
    <property type="match status" value="1"/>
</dbReference>
<dbReference type="GO" id="GO:0005730">
    <property type="term" value="C:nucleolus"/>
    <property type="evidence" value="ECO:0007669"/>
    <property type="project" value="UniProtKB-SubCell"/>
</dbReference>
<evidence type="ECO:0000259" key="7">
    <source>
        <dbReference type="PROSITE" id="PS51721"/>
    </source>
</evidence>
<organism evidence="8 9">
    <name type="scientific">Malassezia sympodialis (strain ATCC 42132)</name>
    <name type="common">Atopic eczema-associated yeast</name>
    <dbReference type="NCBI Taxonomy" id="1230383"/>
    <lineage>
        <taxon>Eukaryota</taxon>
        <taxon>Fungi</taxon>
        <taxon>Dikarya</taxon>
        <taxon>Basidiomycota</taxon>
        <taxon>Ustilaginomycotina</taxon>
        <taxon>Malasseziomycetes</taxon>
        <taxon>Malasseziales</taxon>
        <taxon>Malasseziaceae</taxon>
        <taxon>Malassezia</taxon>
    </lineage>
</organism>
<evidence type="ECO:0000256" key="5">
    <source>
        <dbReference type="ARBA" id="ARBA00023242"/>
    </source>
</evidence>
<dbReference type="EMBL" id="LT671822">
    <property type="protein sequence ID" value="SHO76730.1"/>
    <property type="molecule type" value="Genomic_DNA"/>
</dbReference>
<dbReference type="InterPro" id="IPR030378">
    <property type="entry name" value="G_CP_dom"/>
</dbReference>
<dbReference type="STRING" id="1230383.A0A1M8A2L9"/>
<feature type="region of interest" description="Disordered" evidence="6">
    <location>
        <begin position="431"/>
        <end position="579"/>
    </location>
</feature>
<dbReference type="GO" id="GO:0050793">
    <property type="term" value="P:regulation of developmental process"/>
    <property type="evidence" value="ECO:0007669"/>
    <property type="project" value="UniProtKB-ARBA"/>
</dbReference>
<dbReference type="InterPro" id="IPR006073">
    <property type="entry name" value="GTP-bd"/>
</dbReference>
<dbReference type="Gene3D" id="1.10.1580.10">
    <property type="match status" value="1"/>
</dbReference>
<feature type="region of interest" description="Disordered" evidence="6">
    <location>
        <begin position="1"/>
        <end position="27"/>
    </location>
</feature>
<keyword evidence="5" id="KW-0539">Nucleus</keyword>
<sequence length="579" mass="63022">MGKRGGRRGPTGAPVGRPVDAHRVRDLPFRRGGRGRVACAKQSNADLLQLDRVDDVGHEDSAAAQAAAREARMRLSKLTEKDNSSKMFMKELRKVLEHADVLLEVLDVRDPLGCRAYTIEQEALRLGKKVVLILNKIDLVSASNTRAWLEYLRKEFPTLPFKASTQQQRHHLGQNHGAMWKTEKGDEQVVGGAEAVGTRAILQLIKNYSRNLNLKSSITVGTIGAPNVGKSSLINSLKRSRVCGVASTPGHTKVVQGIMLDRHVRLLDSPGIVFSDANAPPGATSEEIAAAAQAAMLRNVLKVELVEDPQEPVQAILDRMDPKYLAEVYDIPELPSRDVQDFLLRLAYQKGRIARGALPDLDGTARSVLHDWNTGKIKYQTEPPAKHPSLVKPTKPVEAAPAGDGSAAILSSFSEEFDLAGLLGEADAEVLGGDGRYSPPQPDPVPVPGTLDIGADVDDVTDSTLGKRERDDSDSDEDMTSYRTRRPSAWGVLDVEGDDEDEDDLPEAPPPPKKAAPKPMFNEAESEGMAPSRGKERRKARKEKKRRQGLAQTMDTLMDLDAGMAAVEPAPASDEEEEL</sequence>
<keyword evidence="4" id="KW-0342">GTP-binding</keyword>
<evidence type="ECO:0000256" key="6">
    <source>
        <dbReference type="SAM" id="MobiDB-lite"/>
    </source>
</evidence>
<dbReference type="InterPro" id="IPR027417">
    <property type="entry name" value="P-loop_NTPase"/>
</dbReference>
<reference evidence="9" key="1">
    <citation type="journal article" date="2017" name="Nucleic Acids Res.">
        <title>Proteogenomics produces comprehensive and highly accurate protein-coding gene annotation in a complete genome assembly of Malassezia sympodialis.</title>
        <authorList>
            <person name="Zhu Y."/>
            <person name="Engstroem P.G."/>
            <person name="Tellgren-Roth C."/>
            <person name="Baudo C.D."/>
            <person name="Kennell J.C."/>
            <person name="Sun S."/>
            <person name="Billmyre R.B."/>
            <person name="Schroeder M.S."/>
            <person name="Andersson A."/>
            <person name="Holm T."/>
            <person name="Sigurgeirsson B."/>
            <person name="Wu G."/>
            <person name="Sankaranarayanan S.R."/>
            <person name="Siddharthan R."/>
            <person name="Sanyal K."/>
            <person name="Lundeberg J."/>
            <person name="Nystedt B."/>
            <person name="Boekhout T."/>
            <person name="Dawson T.L. Jr."/>
            <person name="Heitman J."/>
            <person name="Scheynius A."/>
            <person name="Lehtioe J."/>
        </authorList>
    </citation>
    <scope>NUCLEOTIDE SEQUENCE [LARGE SCALE GENOMIC DNA]</scope>
    <source>
        <strain evidence="9">ATCC 42132</strain>
    </source>
</reference>
<dbReference type="InterPro" id="IPR023179">
    <property type="entry name" value="GTP-bd_ortho_bundle_sf"/>
</dbReference>
<dbReference type="CDD" id="cd04178">
    <property type="entry name" value="Nucleostemin_like"/>
    <property type="match status" value="1"/>
</dbReference>
<keyword evidence="2" id="KW-0547">Nucleotide-binding</keyword>
<gene>
    <name evidence="8" type="ORF">MSYG_1068</name>
</gene>
<dbReference type="SUPFAM" id="SSF52540">
    <property type="entry name" value="P-loop containing nucleoside triphosphate hydrolases"/>
    <property type="match status" value="1"/>
</dbReference>
<feature type="compositionally biased region" description="Basic residues" evidence="6">
    <location>
        <begin position="535"/>
        <end position="548"/>
    </location>
</feature>
<dbReference type="VEuPathDB" id="FungiDB:MSYG_1068"/>
<proteinExistence type="predicted"/>
<dbReference type="Gene3D" id="3.40.50.300">
    <property type="entry name" value="P-loop containing nucleotide triphosphate hydrolases"/>
    <property type="match status" value="1"/>
</dbReference>
<dbReference type="Proteomes" id="UP000186303">
    <property type="component" value="Chromosome 2"/>
</dbReference>
<evidence type="ECO:0000256" key="2">
    <source>
        <dbReference type="ARBA" id="ARBA00022741"/>
    </source>
</evidence>
<evidence type="ECO:0000256" key="1">
    <source>
        <dbReference type="ARBA" id="ARBA00004604"/>
    </source>
</evidence>
<dbReference type="PRINTS" id="PR00326">
    <property type="entry name" value="GTP1OBG"/>
</dbReference>
<feature type="domain" description="CP-type G" evidence="7">
    <location>
        <begin position="89"/>
        <end position="275"/>
    </location>
</feature>
<dbReference type="OMA" id="PEILCKM"/>
<name>A0A1M8A2L9_MALS4</name>
<dbReference type="GO" id="GO:0051239">
    <property type="term" value="P:regulation of multicellular organismal process"/>
    <property type="evidence" value="ECO:0007669"/>
    <property type="project" value="UniProtKB-ARBA"/>
</dbReference>
<evidence type="ECO:0000256" key="3">
    <source>
        <dbReference type="ARBA" id="ARBA00023054"/>
    </source>
</evidence>
<evidence type="ECO:0000313" key="9">
    <source>
        <dbReference type="Proteomes" id="UP000186303"/>
    </source>
</evidence>
<protein>
    <submittedName>
        <fullName evidence="8">Similar to S.cerevisiae protein NUG1 (GTPase that associates with nuclear 60S pre-ribosomes)</fullName>
    </submittedName>
</protein>
<dbReference type="OrthoDB" id="444945at2759"/>
<evidence type="ECO:0000256" key="4">
    <source>
        <dbReference type="ARBA" id="ARBA00023134"/>
    </source>
</evidence>